<proteinExistence type="predicted"/>
<dbReference type="EMBL" id="LFQU01000027">
    <property type="protein sequence ID" value="KOO67737.1"/>
    <property type="molecule type" value="Genomic_DNA"/>
</dbReference>
<comment type="caution">
    <text evidence="1">The sequence shown here is derived from an EMBL/GenBank/DDBJ whole genome shotgun (WGS) entry which is preliminary data.</text>
</comment>
<keyword evidence="2" id="KW-1185">Reference proteome</keyword>
<gene>
    <name evidence="1" type="ORF">ACU52_11905</name>
</gene>
<dbReference type="Proteomes" id="UP000036951">
    <property type="component" value="Unassembled WGS sequence"/>
</dbReference>
<sequence>MGMALAITRSGQGMPLWSDLYTRYTAVRIVFRHHTFAGGSADGLFCAASAGMLSAGRTVRRCCVPNRWRVWLRHVASAMPYRQN</sequence>
<reference evidence="1 2" key="1">
    <citation type="submission" date="2015-06" db="EMBL/GenBank/DDBJ databases">
        <title>Prevotella sp. 109, sp. nov., a novel member of the family Prevotellaceae isolated from human faeces.</title>
        <authorList>
            <person name="Shkoporov A.N."/>
            <person name="Chaplin A.V."/>
            <person name="Kafarskaia L.I."/>
            <person name="Efimov B.A."/>
        </authorList>
    </citation>
    <scope>NUCLEOTIDE SEQUENCE [LARGE SCALE GENOMIC DNA]</scope>
    <source>
        <strain evidence="1 2">109</strain>
    </source>
</reference>
<name>A0A8E1QZV7_9BACT</name>
<dbReference type="AlphaFoldDB" id="A0A8E1QZV7"/>
<protein>
    <submittedName>
        <fullName evidence="1">Uncharacterized protein</fullName>
    </submittedName>
</protein>
<evidence type="ECO:0000313" key="1">
    <source>
        <dbReference type="EMBL" id="KOO67737.1"/>
    </source>
</evidence>
<evidence type="ECO:0000313" key="2">
    <source>
        <dbReference type="Proteomes" id="UP000036951"/>
    </source>
</evidence>
<accession>A0A8E1QZV7</accession>
<organism evidence="1 2">
    <name type="scientific">Xylanibacter rarus</name>
    <dbReference type="NCBI Taxonomy" id="1676614"/>
    <lineage>
        <taxon>Bacteria</taxon>
        <taxon>Pseudomonadati</taxon>
        <taxon>Bacteroidota</taxon>
        <taxon>Bacteroidia</taxon>
        <taxon>Bacteroidales</taxon>
        <taxon>Prevotellaceae</taxon>
        <taxon>Xylanibacter</taxon>
    </lineage>
</organism>